<evidence type="ECO:0000313" key="1">
    <source>
        <dbReference type="EMBL" id="EJW02751.1"/>
    </source>
</evidence>
<dbReference type="AlphaFoldDB" id="J9D4M0"/>
<comment type="caution">
    <text evidence="1">The sequence shown here is derived from an EMBL/GenBank/DDBJ whole genome shotgun (WGS) entry which is preliminary data.</text>
</comment>
<name>J9D4M0_EDHAE</name>
<reference evidence="2" key="2">
    <citation type="submission" date="2015-07" db="EMBL/GenBank/DDBJ databases">
        <title>Contrasting host-pathogen interactions and genome evolution in two generalist and specialist microsporidian pathogens of mosquitoes.</title>
        <authorList>
            <consortium name="The Broad Institute Genomics Platform"/>
            <consortium name="The Broad Institute Genome Sequencing Center for Infectious Disease"/>
            <person name="Cuomo C.A."/>
            <person name="Sanscrainte N.D."/>
            <person name="Goldberg J.M."/>
            <person name="Heiman D."/>
            <person name="Young S."/>
            <person name="Zeng Q."/>
            <person name="Becnel J.J."/>
            <person name="Birren B.W."/>
        </authorList>
    </citation>
    <scope>NUCLEOTIDE SEQUENCE [LARGE SCALE GENOMIC DNA]</scope>
    <source>
        <strain evidence="2">USNM 41457</strain>
    </source>
</reference>
<proteinExistence type="predicted"/>
<dbReference type="VEuPathDB" id="MicrosporidiaDB:EDEG_02844"/>
<gene>
    <name evidence="1" type="ORF">EDEG_02844</name>
</gene>
<organism evidence="1 2">
    <name type="scientific">Edhazardia aedis (strain USNM 41457)</name>
    <name type="common">Microsporidian parasite</name>
    <dbReference type="NCBI Taxonomy" id="1003232"/>
    <lineage>
        <taxon>Eukaryota</taxon>
        <taxon>Fungi</taxon>
        <taxon>Fungi incertae sedis</taxon>
        <taxon>Microsporidia</taxon>
        <taxon>Edhazardia</taxon>
    </lineage>
</organism>
<sequence>MLFLFELAYMLAILKNDIKDVGELDKYEFESESSSDNHTSYHYFPRSKYFKRIFTLRNYNIHLHHGHDLLYPRSYMDHHHHKHSPHRYYDYGRIYEKNCEDNHDCGPI</sequence>
<evidence type="ECO:0000313" key="2">
    <source>
        <dbReference type="Proteomes" id="UP000003163"/>
    </source>
</evidence>
<dbReference type="EMBL" id="AFBI03000057">
    <property type="protein sequence ID" value="EJW02751.1"/>
    <property type="molecule type" value="Genomic_DNA"/>
</dbReference>
<dbReference type="Proteomes" id="UP000003163">
    <property type="component" value="Unassembled WGS sequence"/>
</dbReference>
<accession>J9D4M0</accession>
<protein>
    <submittedName>
        <fullName evidence="1">Uncharacterized protein</fullName>
    </submittedName>
</protein>
<dbReference type="InParanoid" id="J9D4M0"/>
<reference evidence="1 2" key="1">
    <citation type="submission" date="2011-08" db="EMBL/GenBank/DDBJ databases">
        <authorList>
            <person name="Liu Z.J."/>
            <person name="Shi F.L."/>
            <person name="Lu J.Q."/>
            <person name="Li M."/>
            <person name="Wang Z.L."/>
        </authorList>
    </citation>
    <scope>NUCLEOTIDE SEQUENCE [LARGE SCALE GENOMIC DNA]</scope>
    <source>
        <strain evidence="1 2">USNM 41457</strain>
    </source>
</reference>
<keyword evidence="2" id="KW-1185">Reference proteome</keyword>
<dbReference type="HOGENOM" id="CLU_2196921_0_0_1"/>